<dbReference type="GO" id="GO:0004222">
    <property type="term" value="F:metalloendopeptidase activity"/>
    <property type="evidence" value="ECO:0007669"/>
    <property type="project" value="TreeGrafter"/>
</dbReference>
<dbReference type="Gene3D" id="3.30.830.10">
    <property type="entry name" value="Metalloenzyme, LuxS/M16 peptidase-like"/>
    <property type="match status" value="4"/>
</dbReference>
<comment type="cofactor">
    <cofactor evidence="1">
        <name>Zn(2+)</name>
        <dbReference type="ChEBI" id="CHEBI:29105"/>
    </cofactor>
</comment>
<dbReference type="Pfam" id="PF05193">
    <property type="entry name" value="Peptidase_M16_C"/>
    <property type="match status" value="1"/>
</dbReference>
<dbReference type="FunFam" id="3.30.830.10:FF:000009">
    <property type="entry name" value="Presequence protease, mitochondrial"/>
    <property type="match status" value="1"/>
</dbReference>
<keyword evidence="10" id="KW-0496">Mitochondrion</keyword>
<keyword evidence="13" id="KW-1185">Reference proteome</keyword>
<keyword evidence="9" id="KW-0482">Metalloprotease</keyword>
<proteinExistence type="inferred from homology"/>
<protein>
    <recommendedName>
        <fullName evidence="4">Presequence protease, mitochondrial</fullName>
    </recommendedName>
</protein>
<keyword evidence="8" id="KW-0862">Zinc</keyword>
<keyword evidence="7" id="KW-0378">Hydrolase</keyword>
<evidence type="ECO:0000256" key="8">
    <source>
        <dbReference type="ARBA" id="ARBA00022833"/>
    </source>
</evidence>
<evidence type="ECO:0000256" key="5">
    <source>
        <dbReference type="ARBA" id="ARBA00022670"/>
    </source>
</evidence>
<accession>A0A177B5J6</accession>
<comment type="caution">
    <text evidence="12">The sequence shown here is derived from an EMBL/GenBank/DDBJ whole genome shotgun (WGS) entry which is preliminary data.</text>
</comment>
<evidence type="ECO:0000256" key="10">
    <source>
        <dbReference type="ARBA" id="ARBA00023128"/>
    </source>
</evidence>
<comment type="subcellular location">
    <subcellularLocation>
        <location evidence="2">Mitochondrion</location>
    </subcellularLocation>
</comment>
<dbReference type="OrthoDB" id="10250783at2759"/>
<evidence type="ECO:0000259" key="11">
    <source>
        <dbReference type="SMART" id="SM01264"/>
    </source>
</evidence>
<evidence type="ECO:0000256" key="6">
    <source>
        <dbReference type="ARBA" id="ARBA00022723"/>
    </source>
</evidence>
<dbReference type="InterPro" id="IPR055130">
    <property type="entry name" value="PreP_C"/>
</dbReference>
<dbReference type="FunFam" id="3.30.830.10:FF:000011">
    <property type="entry name" value="Presequence protease, mitochondrial"/>
    <property type="match status" value="1"/>
</dbReference>
<evidence type="ECO:0000256" key="4">
    <source>
        <dbReference type="ARBA" id="ARBA00020167"/>
    </source>
</evidence>
<reference evidence="12 13" key="1">
    <citation type="submission" date="2016-04" db="EMBL/GenBank/DDBJ databases">
        <title>The genome of Intoshia linei affirms orthonectids as highly simplified spiralians.</title>
        <authorList>
            <person name="Mikhailov K.V."/>
            <person name="Slusarev G.S."/>
            <person name="Nikitin M.A."/>
            <person name="Logacheva M.D."/>
            <person name="Penin A."/>
            <person name="Aleoshin V."/>
            <person name="Panchin Y.V."/>
        </authorList>
    </citation>
    <scope>NUCLEOTIDE SEQUENCE [LARGE SCALE GENOMIC DNA]</scope>
    <source>
        <strain evidence="12">Intl2013</strain>
        <tissue evidence="12">Whole animal</tissue>
    </source>
</reference>
<dbReference type="Pfam" id="PF00675">
    <property type="entry name" value="Peptidase_M16"/>
    <property type="match status" value="1"/>
</dbReference>
<dbReference type="GO" id="GO:0046872">
    <property type="term" value="F:metal ion binding"/>
    <property type="evidence" value="ECO:0007669"/>
    <property type="project" value="UniProtKB-KW"/>
</dbReference>
<dbReference type="PANTHER" id="PTHR43016:SF13">
    <property type="entry name" value="PRESEQUENCE PROTEASE, MITOCHONDRIAL"/>
    <property type="match status" value="1"/>
</dbReference>
<dbReference type="PANTHER" id="PTHR43016">
    <property type="entry name" value="PRESEQUENCE PROTEASE"/>
    <property type="match status" value="1"/>
</dbReference>
<evidence type="ECO:0000313" key="12">
    <source>
        <dbReference type="EMBL" id="OAF68913.1"/>
    </source>
</evidence>
<dbReference type="InterPro" id="IPR013578">
    <property type="entry name" value="Peptidase_M16C_assoc"/>
</dbReference>
<evidence type="ECO:0000256" key="7">
    <source>
        <dbReference type="ARBA" id="ARBA00022801"/>
    </source>
</evidence>
<dbReference type="InterPro" id="IPR011249">
    <property type="entry name" value="Metalloenz_LuxS/M16"/>
</dbReference>
<dbReference type="InterPro" id="IPR011765">
    <property type="entry name" value="Pept_M16_N"/>
</dbReference>
<evidence type="ECO:0000256" key="9">
    <source>
        <dbReference type="ARBA" id="ARBA00023049"/>
    </source>
</evidence>
<evidence type="ECO:0000256" key="1">
    <source>
        <dbReference type="ARBA" id="ARBA00001947"/>
    </source>
</evidence>
<dbReference type="SMART" id="SM01264">
    <property type="entry name" value="M16C_associated"/>
    <property type="match status" value="1"/>
</dbReference>
<keyword evidence="5 12" id="KW-0645">Protease</keyword>
<dbReference type="Proteomes" id="UP000078046">
    <property type="component" value="Unassembled WGS sequence"/>
</dbReference>
<comment type="similarity">
    <text evidence="3">Belongs to the peptidase M16 family. PreP subfamily.</text>
</comment>
<dbReference type="InterPro" id="IPR007863">
    <property type="entry name" value="Peptidase_M16_C"/>
</dbReference>
<keyword evidence="6" id="KW-0479">Metal-binding</keyword>
<dbReference type="SUPFAM" id="SSF63411">
    <property type="entry name" value="LuxS/MPP-like metallohydrolase"/>
    <property type="match status" value="4"/>
</dbReference>
<dbReference type="GO" id="GO:0005759">
    <property type="term" value="C:mitochondrial matrix"/>
    <property type="evidence" value="ECO:0007669"/>
    <property type="project" value="TreeGrafter"/>
</dbReference>
<sequence length="968" mass="111058">MPKSMYKVGDKIHGYVVQQTEDIKEYYLNATLFRHEKTGARHLHFLSDDSNKTFVMGFRTQSNDNTGKAHILEHSVLAGSKKYKVRDPFFSMLNRSLSNFMNAMTASDWTCYPYSTVNDKDYMNLMSVYLDALFAPKLDIDKFRQEGWRLTHENAESDSSDIIIKGVVYNEMKGVFNNPQNELCDQIERHLLCDTNYKYNSGGIPAEVANLTHEDLLKYYHYNYHPSNSYCYTYGNSDPAPYLKYINETVMSKYEPRTMDNFVVAQKNLATAREIFVNCAASKDKKNDHTFTKTYLLTDTSDLYETFVVEMVCKLLVSGENSPFYKNLIESELGSGYAEATGFSNTVRSTNFTVGLQDIAPENVAKVDAIISETFEKVSKEGFAADRIEGVLNTIILSQKHQSTRKGLNMGLNLLYYWVVDEINIIDVIKMSQYIDYFKKKIAGDENYLKDKVKQYFIDNKHVLSATLKPTESYKDDVVTAEKKLCKSIYDNLSETEKKAIYPDCQRFAKMLATKDNVECLPCLSVDDIDKEFEYVPFETRMIDDVSIHKVLYGTNGIVYFSALICIDDIPYDLKKYLGIFSLIFTRIGTEKSDCRQITQRQEFCSKGFSSFVSITHQPRVSNTYKSLFSIGSYCLENFSTEMFDIWAEIFDSIKFTDKTQLKAILNKSLADYNSSISDSGHSFAMSKAGSNVCGASALSDDLGGLGQYYFLKKIVENFDSDHIFGKLKEINKYLNCKKDWRIRVNYSPTFEDKIDSTLSQFLSKITFVDRVSHPVYCKPKNDAKCHVKCPYQVNYVAQTIPGVPILHPDRPKIEIMCKIFTKNYLHKEIREKGGAYGGNARVTDNKIEFYSYRDPNVINTIKVFEEAADFLLNCDITDNDLLEAKLSVFKNLDAPVSPGDKTSYLFSKNVSYQDMNEYRQNLFNVKINDIYDVCRRYIRDPPARSGFCVIGEEAEFSQKEDWIVEKI</sequence>
<dbReference type="AlphaFoldDB" id="A0A177B5J6"/>
<gene>
    <name evidence="12" type="ORF">A3Q56_03339</name>
</gene>
<evidence type="ECO:0000256" key="3">
    <source>
        <dbReference type="ARBA" id="ARBA00007575"/>
    </source>
</evidence>
<name>A0A177B5J6_9BILA</name>
<dbReference type="Pfam" id="PF22516">
    <property type="entry name" value="PreP_C"/>
    <property type="match status" value="1"/>
</dbReference>
<evidence type="ECO:0000256" key="2">
    <source>
        <dbReference type="ARBA" id="ARBA00004173"/>
    </source>
</evidence>
<organism evidence="12 13">
    <name type="scientific">Intoshia linei</name>
    <dbReference type="NCBI Taxonomy" id="1819745"/>
    <lineage>
        <taxon>Eukaryota</taxon>
        <taxon>Metazoa</taxon>
        <taxon>Spiralia</taxon>
        <taxon>Lophotrochozoa</taxon>
        <taxon>Mesozoa</taxon>
        <taxon>Orthonectida</taxon>
        <taxon>Rhopaluridae</taxon>
        <taxon>Intoshia</taxon>
    </lineage>
</organism>
<dbReference type="EMBL" id="LWCA01000367">
    <property type="protein sequence ID" value="OAF68913.1"/>
    <property type="molecule type" value="Genomic_DNA"/>
</dbReference>
<evidence type="ECO:0000313" key="13">
    <source>
        <dbReference type="Proteomes" id="UP000078046"/>
    </source>
</evidence>
<dbReference type="Pfam" id="PF08367">
    <property type="entry name" value="M16C_assoc"/>
    <property type="match status" value="1"/>
</dbReference>
<feature type="domain" description="Peptidase M16C associated" evidence="11">
    <location>
        <begin position="468"/>
        <end position="715"/>
    </location>
</feature>
<dbReference type="GO" id="GO:0016485">
    <property type="term" value="P:protein processing"/>
    <property type="evidence" value="ECO:0007669"/>
    <property type="project" value="TreeGrafter"/>
</dbReference>